<accession>A0A239K6F0</accession>
<dbReference type="InterPro" id="IPR036291">
    <property type="entry name" value="NAD(P)-bd_dom_sf"/>
</dbReference>
<evidence type="ECO:0000313" key="1">
    <source>
        <dbReference type="EMBL" id="SNT13262.1"/>
    </source>
</evidence>
<dbReference type="InterPro" id="IPR002347">
    <property type="entry name" value="SDR_fam"/>
</dbReference>
<sequence>MTFDFDEKTATVTGAASAVVSPLTCFLLSDQASFITGSYHLIDGGYTAQ</sequence>
<dbReference type="Gene3D" id="3.40.50.720">
    <property type="entry name" value="NAD(P)-binding Rossmann-like Domain"/>
    <property type="match status" value="1"/>
</dbReference>
<dbReference type="SUPFAM" id="SSF51735">
    <property type="entry name" value="NAD(P)-binding Rossmann-fold domains"/>
    <property type="match status" value="1"/>
</dbReference>
<evidence type="ECO:0000313" key="2">
    <source>
        <dbReference type="Proteomes" id="UP000198440"/>
    </source>
</evidence>
<dbReference type="AlphaFoldDB" id="A0A239K6F0"/>
<dbReference type="RefSeq" id="WP_425426653.1">
    <property type="nucleotide sequence ID" value="NZ_FZON01000061.1"/>
</dbReference>
<dbReference type="EMBL" id="FZON01000061">
    <property type="protein sequence ID" value="SNT13262.1"/>
    <property type="molecule type" value="Genomic_DNA"/>
</dbReference>
<dbReference type="Pfam" id="PF13561">
    <property type="entry name" value="adh_short_C2"/>
    <property type="match status" value="1"/>
</dbReference>
<protein>
    <submittedName>
        <fullName evidence="1">Uncharacterized protein</fullName>
    </submittedName>
</protein>
<proteinExistence type="predicted"/>
<gene>
    <name evidence="1" type="ORF">SAMN04488078_10618</name>
</gene>
<reference evidence="1 2" key="1">
    <citation type="submission" date="2017-06" db="EMBL/GenBank/DDBJ databases">
        <authorList>
            <person name="Kim H.J."/>
            <person name="Triplett B.A."/>
        </authorList>
    </citation>
    <scope>NUCLEOTIDE SEQUENCE [LARGE SCALE GENOMIC DNA]</scope>
    <source>
        <strain evidence="1 2">DSM 11445</strain>
    </source>
</reference>
<dbReference type="Proteomes" id="UP000198440">
    <property type="component" value="Unassembled WGS sequence"/>
</dbReference>
<name>A0A239K6F0_9RHOB</name>
<organism evidence="1 2">
    <name type="scientific">Antarctobacter heliothermus</name>
    <dbReference type="NCBI Taxonomy" id="74033"/>
    <lineage>
        <taxon>Bacteria</taxon>
        <taxon>Pseudomonadati</taxon>
        <taxon>Pseudomonadota</taxon>
        <taxon>Alphaproteobacteria</taxon>
        <taxon>Rhodobacterales</taxon>
        <taxon>Roseobacteraceae</taxon>
        <taxon>Antarctobacter</taxon>
    </lineage>
</organism>